<organism evidence="5 6">
    <name type="scientific">Lysobacter silvisoli</name>
    <dbReference type="NCBI Taxonomy" id="2293254"/>
    <lineage>
        <taxon>Bacteria</taxon>
        <taxon>Pseudomonadati</taxon>
        <taxon>Pseudomonadota</taxon>
        <taxon>Gammaproteobacteria</taxon>
        <taxon>Lysobacterales</taxon>
        <taxon>Lysobacteraceae</taxon>
        <taxon>Lysobacter</taxon>
    </lineage>
</organism>
<dbReference type="CDD" id="cd01392">
    <property type="entry name" value="HTH_LacI"/>
    <property type="match status" value="1"/>
</dbReference>
<dbReference type="SUPFAM" id="SSF47413">
    <property type="entry name" value="lambda repressor-like DNA-binding domains"/>
    <property type="match status" value="1"/>
</dbReference>
<dbReference type="InterPro" id="IPR028082">
    <property type="entry name" value="Peripla_BP_I"/>
</dbReference>
<evidence type="ECO:0000313" key="6">
    <source>
        <dbReference type="Proteomes" id="UP000264492"/>
    </source>
</evidence>
<proteinExistence type="predicted"/>
<keyword evidence="3" id="KW-0804">Transcription</keyword>
<dbReference type="OrthoDB" id="5681588at2"/>
<dbReference type="AlphaFoldDB" id="A0A371K365"/>
<evidence type="ECO:0000256" key="2">
    <source>
        <dbReference type="ARBA" id="ARBA00023125"/>
    </source>
</evidence>
<dbReference type="InterPro" id="IPR010982">
    <property type="entry name" value="Lambda_DNA-bd_dom_sf"/>
</dbReference>
<dbReference type="Pfam" id="PF00356">
    <property type="entry name" value="LacI"/>
    <property type="match status" value="1"/>
</dbReference>
<evidence type="ECO:0000256" key="1">
    <source>
        <dbReference type="ARBA" id="ARBA00023015"/>
    </source>
</evidence>
<dbReference type="PANTHER" id="PTHR30146">
    <property type="entry name" value="LACI-RELATED TRANSCRIPTIONAL REPRESSOR"/>
    <property type="match status" value="1"/>
</dbReference>
<sequence length="337" mass="35958">MSRPRAQRRKKEPGDSPTMADLAKLAGVSAITVSRALRDSPLVNPETRAQIKALAERQGYMFNISARNLRLRRSMTVAVVVEMTPTIERQMSGPYPLDLLGGISQELTSSGYAVLLTSLQGGALPSVQAADGVILLGQGAHEDAMHQVRRWGRPMVVWGAVSRHESQVVVGSDNQRGGALAAERFMALGRRQPVFLGDAAHGEFAERLEGYGRALAGHGLSPLTPPVHGLTVSAGAAAVHALLDNQPQFDALFAASDLLAIGAIRALIERGRRVPEDVSVIGYDDTPLGATYLPPLSSVHQNFTDAGVLLARKILALIEGRPAQSEILPTNLVVRVT</sequence>
<keyword evidence="6" id="KW-1185">Reference proteome</keyword>
<dbReference type="GO" id="GO:0000976">
    <property type="term" value="F:transcription cis-regulatory region binding"/>
    <property type="evidence" value="ECO:0007669"/>
    <property type="project" value="TreeGrafter"/>
</dbReference>
<reference evidence="5 6" key="1">
    <citation type="submission" date="2018-08" db="EMBL/GenBank/DDBJ databases">
        <title>Lysobacter sp. zong2l5, whole genome shotgun sequence.</title>
        <authorList>
            <person name="Zhang X."/>
            <person name="Feng G."/>
            <person name="Zhu H."/>
        </authorList>
    </citation>
    <scope>NUCLEOTIDE SEQUENCE [LARGE SCALE GENOMIC DNA]</scope>
    <source>
        <strain evidence="6">zong2l5</strain>
    </source>
</reference>
<dbReference type="InterPro" id="IPR046335">
    <property type="entry name" value="LacI/GalR-like_sensor"/>
</dbReference>
<dbReference type="SUPFAM" id="SSF53822">
    <property type="entry name" value="Periplasmic binding protein-like I"/>
    <property type="match status" value="1"/>
</dbReference>
<dbReference type="PANTHER" id="PTHR30146:SF120">
    <property type="entry name" value="ALANINE RACEMASE"/>
    <property type="match status" value="1"/>
</dbReference>
<dbReference type="GO" id="GO:0003700">
    <property type="term" value="F:DNA-binding transcription factor activity"/>
    <property type="evidence" value="ECO:0007669"/>
    <property type="project" value="TreeGrafter"/>
</dbReference>
<evidence type="ECO:0000259" key="4">
    <source>
        <dbReference type="PROSITE" id="PS50932"/>
    </source>
</evidence>
<dbReference type="InterPro" id="IPR000843">
    <property type="entry name" value="HTH_LacI"/>
</dbReference>
<gene>
    <name evidence="5" type="ORF">DX914_04300</name>
</gene>
<dbReference type="RefSeq" id="WP_115857807.1">
    <property type="nucleotide sequence ID" value="NZ_QTSU01000001.1"/>
</dbReference>
<keyword evidence="1" id="KW-0805">Transcription regulation</keyword>
<evidence type="ECO:0000256" key="3">
    <source>
        <dbReference type="ARBA" id="ARBA00023163"/>
    </source>
</evidence>
<dbReference type="EMBL" id="QTSU01000001">
    <property type="protein sequence ID" value="RDZ28366.1"/>
    <property type="molecule type" value="Genomic_DNA"/>
</dbReference>
<dbReference type="Gene3D" id="1.10.260.40">
    <property type="entry name" value="lambda repressor-like DNA-binding domains"/>
    <property type="match status" value="1"/>
</dbReference>
<name>A0A371K365_9GAMM</name>
<evidence type="ECO:0000313" key="5">
    <source>
        <dbReference type="EMBL" id="RDZ28366.1"/>
    </source>
</evidence>
<dbReference type="Proteomes" id="UP000264492">
    <property type="component" value="Unassembled WGS sequence"/>
</dbReference>
<feature type="domain" description="HTH lacI-type" evidence="4">
    <location>
        <begin position="17"/>
        <end position="71"/>
    </location>
</feature>
<dbReference type="CDD" id="cd06295">
    <property type="entry name" value="PBP1_CelR"/>
    <property type="match status" value="1"/>
</dbReference>
<accession>A0A371K365</accession>
<dbReference type="Gene3D" id="3.40.50.2300">
    <property type="match status" value="2"/>
</dbReference>
<dbReference type="Pfam" id="PF13377">
    <property type="entry name" value="Peripla_BP_3"/>
    <property type="match status" value="1"/>
</dbReference>
<dbReference type="SMART" id="SM00354">
    <property type="entry name" value="HTH_LACI"/>
    <property type="match status" value="1"/>
</dbReference>
<dbReference type="PROSITE" id="PS50932">
    <property type="entry name" value="HTH_LACI_2"/>
    <property type="match status" value="1"/>
</dbReference>
<dbReference type="PROSITE" id="PS00356">
    <property type="entry name" value="HTH_LACI_1"/>
    <property type="match status" value="1"/>
</dbReference>
<protein>
    <submittedName>
        <fullName evidence="5">LacI family DNA-binding transcriptional regulator</fullName>
    </submittedName>
</protein>
<comment type="caution">
    <text evidence="5">The sequence shown here is derived from an EMBL/GenBank/DDBJ whole genome shotgun (WGS) entry which is preliminary data.</text>
</comment>
<keyword evidence="2 5" id="KW-0238">DNA-binding</keyword>